<dbReference type="AlphaFoldDB" id="A0A2K8ZAM0"/>
<protein>
    <submittedName>
        <fullName evidence="1">Uncharacterized protein</fullName>
    </submittedName>
</protein>
<keyword evidence="2" id="KW-1185">Reference proteome</keyword>
<organism evidence="1 2">
    <name type="scientific">Spirosoma pollinicola</name>
    <dbReference type="NCBI Taxonomy" id="2057025"/>
    <lineage>
        <taxon>Bacteria</taxon>
        <taxon>Pseudomonadati</taxon>
        <taxon>Bacteroidota</taxon>
        <taxon>Cytophagia</taxon>
        <taxon>Cytophagales</taxon>
        <taxon>Cytophagaceae</taxon>
        <taxon>Spirosoma</taxon>
    </lineage>
</organism>
<evidence type="ECO:0000313" key="1">
    <source>
        <dbReference type="EMBL" id="AUD06923.1"/>
    </source>
</evidence>
<name>A0A2K8ZAM0_9BACT</name>
<accession>A0A2K8ZAM0</accession>
<dbReference type="KEGG" id="spir:CWM47_36845"/>
<reference evidence="1 2" key="1">
    <citation type="submission" date="2017-11" db="EMBL/GenBank/DDBJ databases">
        <title>Taxonomic description and genome sequences of Spirosoma HA7 sp. nov., isolated from pollen microhabitat of Corylus avellana.</title>
        <authorList>
            <person name="Ambika Manirajan B."/>
            <person name="Suarez C."/>
            <person name="Ratering S."/>
            <person name="Geissler-Plaum R."/>
            <person name="Cardinale M."/>
            <person name="Sylvia S."/>
        </authorList>
    </citation>
    <scope>NUCLEOTIDE SEQUENCE [LARGE SCALE GENOMIC DNA]</scope>
    <source>
        <strain evidence="1 2">HA7</strain>
    </source>
</reference>
<dbReference type="Proteomes" id="UP000232883">
    <property type="component" value="Chromosome"/>
</dbReference>
<evidence type="ECO:0000313" key="2">
    <source>
        <dbReference type="Proteomes" id="UP000232883"/>
    </source>
</evidence>
<proteinExistence type="predicted"/>
<sequence length="107" mass="12151">MAKERYATAKQSTPQLEALRQQVQYLKQQLAALTNPVVDQPVVIRVVKESKDILLYEGRRYKRGPFVGRIDLGVRLDPGVGLLMPGNTILYPDDSARNTHFNYLLQP</sequence>
<gene>
    <name evidence="1" type="ORF">CWM47_36845</name>
</gene>
<dbReference type="EMBL" id="CP025096">
    <property type="protein sequence ID" value="AUD06923.1"/>
    <property type="molecule type" value="Genomic_DNA"/>
</dbReference>